<evidence type="ECO:0000313" key="2">
    <source>
        <dbReference type="EMBL" id="DAD68109.1"/>
    </source>
</evidence>
<organism evidence="2">
    <name type="scientific">Siphoviridae sp. ctj495</name>
    <dbReference type="NCBI Taxonomy" id="2823592"/>
    <lineage>
        <taxon>Viruses</taxon>
        <taxon>Duplodnaviria</taxon>
        <taxon>Heunggongvirae</taxon>
        <taxon>Uroviricota</taxon>
        <taxon>Caudoviricetes</taxon>
    </lineage>
</organism>
<sequence>MARLSNLTIENARIFFKDFSAAGPYAGGTKRTFCVEIPEDMVEALEKDGWNLKSRESRTDPDALTHYLKVEVSYRARPPKIVCIPDITKRRVYLTEQTVDSLDYVEILNVDLTINPYVWEVNGNSGVKAYLGTMYVTIAEDPLDAKYEEGEEVAA</sequence>
<dbReference type="Pfam" id="PF24083">
    <property type="entry name" value="Phage_ssDNA_bind"/>
    <property type="match status" value="1"/>
</dbReference>
<proteinExistence type="predicted"/>
<reference evidence="2" key="1">
    <citation type="journal article" date="2021" name="Proc. Natl. Acad. Sci. U.S.A.">
        <title>A Catalog of Tens of Thousands of Viruses from Human Metagenomes Reveals Hidden Associations with Chronic Diseases.</title>
        <authorList>
            <person name="Tisza M.J."/>
            <person name="Buck C.B."/>
        </authorList>
    </citation>
    <scope>NUCLEOTIDE SEQUENCE</scope>
    <source>
        <strain evidence="2">Ctj495</strain>
    </source>
</reference>
<accession>A0A8S5LDL6</accession>
<dbReference type="EMBL" id="BK014692">
    <property type="protein sequence ID" value="DAD68109.1"/>
    <property type="molecule type" value="Genomic_DNA"/>
</dbReference>
<name>A0A8S5LDL6_9CAUD</name>
<feature type="domain" description="Putative phage ssDNA-binding" evidence="1">
    <location>
        <begin position="3"/>
        <end position="150"/>
    </location>
</feature>
<evidence type="ECO:0000259" key="1">
    <source>
        <dbReference type="Pfam" id="PF24083"/>
    </source>
</evidence>
<protein>
    <recommendedName>
        <fullName evidence="1">Putative phage ssDNA-binding domain-containing protein</fullName>
    </recommendedName>
</protein>
<dbReference type="InterPro" id="IPR057581">
    <property type="entry name" value="Phage_ssDNA_bind"/>
</dbReference>